<dbReference type="AlphaFoldDB" id="A0A6P3XW49"/>
<dbReference type="GeneID" id="106748594"/>
<dbReference type="KEGG" id="dqu:106748594"/>
<protein>
    <submittedName>
        <fullName evidence="2">Uncharacterized protein LOC106748594</fullName>
    </submittedName>
</protein>
<gene>
    <name evidence="2" type="primary">LOC106748594</name>
</gene>
<organism evidence="1 2">
    <name type="scientific">Dinoponera quadriceps</name>
    <name type="common">South American ant</name>
    <dbReference type="NCBI Taxonomy" id="609295"/>
    <lineage>
        <taxon>Eukaryota</taxon>
        <taxon>Metazoa</taxon>
        <taxon>Ecdysozoa</taxon>
        <taxon>Arthropoda</taxon>
        <taxon>Hexapoda</taxon>
        <taxon>Insecta</taxon>
        <taxon>Pterygota</taxon>
        <taxon>Neoptera</taxon>
        <taxon>Endopterygota</taxon>
        <taxon>Hymenoptera</taxon>
        <taxon>Apocrita</taxon>
        <taxon>Aculeata</taxon>
        <taxon>Formicoidea</taxon>
        <taxon>Formicidae</taxon>
        <taxon>Ponerinae</taxon>
        <taxon>Ponerini</taxon>
        <taxon>Dinoponera</taxon>
    </lineage>
</organism>
<dbReference type="OrthoDB" id="6732784at2759"/>
<sequence length="151" mass="17083">MNDTKTKLAHNGSRNVHLLETLVRKISTKKKIVDVISVEERLILTIRYLASGDEIISLAIQHRIGESTARQIVYNTCSAIYNTLSPIYLRPPVQQVWRNISKGFERDWNLPNCIGAVDGKHILIRAPPHSGSLFFNYKKTYSIALLAACNH</sequence>
<accession>A0A6P3XW49</accession>
<feature type="non-terminal residue" evidence="2">
    <location>
        <position position="151"/>
    </location>
</feature>
<dbReference type="Proteomes" id="UP000515204">
    <property type="component" value="Unplaced"/>
</dbReference>
<name>A0A6P3XW49_DINQU</name>
<reference evidence="2" key="1">
    <citation type="submission" date="2025-08" db="UniProtKB">
        <authorList>
            <consortium name="RefSeq"/>
        </authorList>
    </citation>
    <scope>IDENTIFICATION</scope>
</reference>
<dbReference type="RefSeq" id="XP_014482766.1">
    <property type="nucleotide sequence ID" value="XM_014627280.1"/>
</dbReference>
<evidence type="ECO:0000313" key="1">
    <source>
        <dbReference type="Proteomes" id="UP000515204"/>
    </source>
</evidence>
<proteinExistence type="predicted"/>
<evidence type="ECO:0000313" key="2">
    <source>
        <dbReference type="RefSeq" id="XP_014482766.1"/>
    </source>
</evidence>
<keyword evidence="1" id="KW-1185">Reference proteome</keyword>